<feature type="transmembrane region" description="Helical" evidence="1">
    <location>
        <begin position="485"/>
        <end position="505"/>
    </location>
</feature>
<sequence length="923" mass="100847">MLLLLLAPGLWFYGRALSDSAFFYRDAGHYYYPLFTWTSDYWQRGEFPLWNPHENLGVPLAADPTASLFYPVKLIFLLPGVTPLGRYALYIALHGWGAAAALYWTARQGGASRYAAALAAVGYAFGGVVLMQYANIVYLAGAAWLPLALYAGERMLSLASWRWSIVCGALWAMIVLAGDPQTAYHAALLTALFGLLQLVHSPWRQPSEAEASTSLLARLLSARLASSCALLATAVLAGGSLAAVQILPAWAWSRTSDRVRSDSPRTIYEAVARDTTESLPTTAEHLAETEPPSVADTAWRRSWRGLFGPPPPGAHHHHVYLFSVGPWRLAEAVWPNFSGREFPTHRRWTRLFNDEDGAWTPSLYLGLGPLLLGLAVWTLRGGDLRLRWLSWMLLLSLLAAFGWYGLGWLIQGVRTLTGAGGPLPLGPQVGGLYWLLSTFLPGYITFRFPAKWLTPAALALCLLAAAGWDRLFGDEPQGVQAASRWGWLAGGLVGGTTLLAIATLARQGALTSWFATAPADPLFGPIQAEDAVRDLLLTFGQTIVVGLLWAVFLLRRDMRRWLPGLVALTAIELCLAHSWMTPVAPRARFAARPAILSGVAANTPDAAIPNEPAAAPVRFFRQDPASFLPVAWASQSSADRSLQNLAWSRDTLFPKYPMLHHAGLVEAYGSASDYDFAALMYVARLQGPTSARGAALPHPAVLDLLGARYRILLDDYAYPGDERVSLPPADEESLLGAQLWQSPQEQPLLWITHRVEVLPPLSQNSRQVEARTQQVLDSLANPAETTAKDRLAVLEAAIEPSPLPSTAAPGANGPQEGCRLERYEPNEVQATVRLQRPGLLVLADHFDEDWRAEVTTGQGAPVSHPILRTNRVLRGLLLPAGEHRVRFFYCPSGLRTGAVISLLGWSLLLLAGIAWCGRRWSKK</sequence>
<name>A0A518DY44_9BACT</name>
<keyword evidence="1" id="KW-0472">Membrane</keyword>
<feature type="transmembrane region" description="Helical" evidence="1">
    <location>
        <begin position="159"/>
        <end position="177"/>
    </location>
</feature>
<keyword evidence="1" id="KW-1133">Transmembrane helix</keyword>
<proteinExistence type="predicted"/>
<evidence type="ECO:0000256" key="1">
    <source>
        <dbReference type="SAM" id="Phobius"/>
    </source>
</evidence>
<dbReference type="PANTHER" id="PTHR38454">
    <property type="entry name" value="INTEGRAL MEMBRANE PROTEIN-RELATED"/>
    <property type="match status" value="1"/>
</dbReference>
<feature type="transmembrane region" description="Helical" evidence="1">
    <location>
        <begin position="535"/>
        <end position="554"/>
    </location>
</feature>
<dbReference type="EMBL" id="CP036433">
    <property type="protein sequence ID" value="QDU96766.1"/>
    <property type="molecule type" value="Genomic_DNA"/>
</dbReference>
<feature type="transmembrane region" description="Helical" evidence="1">
    <location>
        <begin position="561"/>
        <end position="580"/>
    </location>
</feature>
<dbReference type="PANTHER" id="PTHR38454:SF1">
    <property type="entry name" value="INTEGRAL MEMBRANE PROTEIN"/>
    <property type="match status" value="1"/>
</dbReference>
<keyword evidence="3" id="KW-1185">Reference proteome</keyword>
<feature type="transmembrane region" description="Helical" evidence="1">
    <location>
        <begin position="898"/>
        <end position="917"/>
    </location>
</feature>
<organism evidence="2 3">
    <name type="scientific">Lignipirellula cremea</name>
    <dbReference type="NCBI Taxonomy" id="2528010"/>
    <lineage>
        <taxon>Bacteria</taxon>
        <taxon>Pseudomonadati</taxon>
        <taxon>Planctomycetota</taxon>
        <taxon>Planctomycetia</taxon>
        <taxon>Pirellulales</taxon>
        <taxon>Pirellulaceae</taxon>
        <taxon>Lignipirellula</taxon>
    </lineage>
</organism>
<feature type="transmembrane region" description="Helical" evidence="1">
    <location>
        <begin position="224"/>
        <end position="247"/>
    </location>
</feature>
<evidence type="ECO:0000313" key="2">
    <source>
        <dbReference type="EMBL" id="QDU96766.1"/>
    </source>
</evidence>
<dbReference type="AlphaFoldDB" id="A0A518DY44"/>
<keyword evidence="1" id="KW-0812">Transmembrane</keyword>
<feature type="transmembrane region" description="Helical" evidence="1">
    <location>
        <begin position="113"/>
        <end position="130"/>
    </location>
</feature>
<evidence type="ECO:0000313" key="3">
    <source>
        <dbReference type="Proteomes" id="UP000317648"/>
    </source>
</evidence>
<feature type="transmembrane region" description="Helical" evidence="1">
    <location>
        <begin position="358"/>
        <end position="379"/>
    </location>
</feature>
<reference evidence="2 3" key="1">
    <citation type="submission" date="2019-02" db="EMBL/GenBank/DDBJ databases">
        <title>Deep-cultivation of Planctomycetes and their phenomic and genomic characterization uncovers novel biology.</title>
        <authorList>
            <person name="Wiegand S."/>
            <person name="Jogler M."/>
            <person name="Boedeker C."/>
            <person name="Pinto D."/>
            <person name="Vollmers J."/>
            <person name="Rivas-Marin E."/>
            <person name="Kohn T."/>
            <person name="Peeters S.H."/>
            <person name="Heuer A."/>
            <person name="Rast P."/>
            <person name="Oberbeckmann S."/>
            <person name="Bunk B."/>
            <person name="Jeske O."/>
            <person name="Meyerdierks A."/>
            <person name="Storesund J.E."/>
            <person name="Kallscheuer N."/>
            <person name="Luecker S."/>
            <person name="Lage O.M."/>
            <person name="Pohl T."/>
            <person name="Merkel B.J."/>
            <person name="Hornburger P."/>
            <person name="Mueller R.-W."/>
            <person name="Bruemmer F."/>
            <person name="Labrenz M."/>
            <person name="Spormann A.M."/>
            <person name="Op den Camp H."/>
            <person name="Overmann J."/>
            <person name="Amann R."/>
            <person name="Jetten M.S.M."/>
            <person name="Mascher T."/>
            <person name="Medema M.H."/>
            <person name="Devos D.P."/>
            <person name="Kaster A.-K."/>
            <person name="Ovreas L."/>
            <person name="Rohde M."/>
            <person name="Galperin M.Y."/>
            <person name="Jogler C."/>
        </authorList>
    </citation>
    <scope>NUCLEOTIDE SEQUENCE [LARGE SCALE GENOMIC DNA]</scope>
    <source>
        <strain evidence="2 3">Pla85_3_4</strain>
    </source>
</reference>
<protein>
    <submittedName>
        <fullName evidence="2">Bacterial membrane protein YfhO</fullName>
    </submittedName>
</protein>
<feature type="transmembrane region" description="Helical" evidence="1">
    <location>
        <begin position="87"/>
        <end position="106"/>
    </location>
</feature>
<dbReference type="KEGG" id="lcre:Pla8534_45870"/>
<dbReference type="Proteomes" id="UP000317648">
    <property type="component" value="Chromosome"/>
</dbReference>
<accession>A0A518DY44</accession>
<gene>
    <name evidence="2" type="ORF">Pla8534_45870</name>
</gene>
<feature type="transmembrane region" description="Helical" evidence="1">
    <location>
        <begin position="391"/>
        <end position="410"/>
    </location>
</feature>
<dbReference type="InterPro" id="IPR018580">
    <property type="entry name" value="Uncharacterised_YfhO"/>
</dbReference>